<dbReference type="OrthoDB" id="10576745at2759"/>
<evidence type="ECO:0000256" key="1">
    <source>
        <dbReference type="SAM" id="SignalP"/>
    </source>
</evidence>
<evidence type="ECO:0000313" key="2">
    <source>
        <dbReference type="EMBL" id="OQV21975.1"/>
    </source>
</evidence>
<comment type="caution">
    <text evidence="2">The sequence shown here is derived from an EMBL/GenBank/DDBJ whole genome shotgun (WGS) entry which is preliminary data.</text>
</comment>
<reference evidence="3" key="1">
    <citation type="submission" date="2017-01" db="EMBL/GenBank/DDBJ databases">
        <title>Comparative genomics of anhydrobiosis in the tardigrade Hypsibius dujardini.</title>
        <authorList>
            <person name="Yoshida Y."/>
            <person name="Koutsovoulos G."/>
            <person name="Laetsch D."/>
            <person name="Stevens L."/>
            <person name="Kumar S."/>
            <person name="Horikawa D."/>
            <person name="Ishino K."/>
            <person name="Komine S."/>
            <person name="Tomita M."/>
            <person name="Blaxter M."/>
            <person name="Arakawa K."/>
        </authorList>
    </citation>
    <scope>NUCLEOTIDE SEQUENCE [LARGE SCALE GENOMIC DNA]</scope>
    <source>
        <strain evidence="3">Z151</strain>
    </source>
</reference>
<dbReference type="EMBL" id="MTYJ01000020">
    <property type="protein sequence ID" value="OQV21975.1"/>
    <property type="molecule type" value="Genomic_DNA"/>
</dbReference>
<gene>
    <name evidence="2" type="ORF">BV898_04186</name>
</gene>
<keyword evidence="1" id="KW-0732">Signal</keyword>
<feature type="signal peptide" evidence="1">
    <location>
        <begin position="1"/>
        <end position="20"/>
    </location>
</feature>
<evidence type="ECO:0000313" key="3">
    <source>
        <dbReference type="Proteomes" id="UP000192578"/>
    </source>
</evidence>
<organism evidence="2 3">
    <name type="scientific">Hypsibius exemplaris</name>
    <name type="common">Freshwater tardigrade</name>
    <dbReference type="NCBI Taxonomy" id="2072580"/>
    <lineage>
        <taxon>Eukaryota</taxon>
        <taxon>Metazoa</taxon>
        <taxon>Ecdysozoa</taxon>
        <taxon>Tardigrada</taxon>
        <taxon>Eutardigrada</taxon>
        <taxon>Parachela</taxon>
        <taxon>Hypsibioidea</taxon>
        <taxon>Hypsibiidae</taxon>
        <taxon>Hypsibius</taxon>
    </lineage>
</organism>
<proteinExistence type="predicted"/>
<evidence type="ECO:0008006" key="4">
    <source>
        <dbReference type="Google" id="ProtNLM"/>
    </source>
</evidence>
<keyword evidence="3" id="KW-1185">Reference proteome</keyword>
<sequence length="225" mass="24449">MALTAIFSLMAAVIIGYTQAAPACDPSSVMSCVMPMMMYAQSPEAQQLQVLQQTGREQDITKPQITAMCKVIQGITTCGAGYLERCAPPEYSGIRDIQTFTRGTVKLMEVCDRPDLHPKAVVMITCTKMLNSSGSVYQTCLDQSKNSLSYLQNNPNPARALEILRSGRVLKDVCCLMKSSYACLESEIRKCSQEAVDTNTQMYNAIMEAYGCPAKIAEGCPPAAA</sequence>
<name>A0A1W0X391_HYPEX</name>
<accession>A0A1W0X391</accession>
<protein>
    <recommendedName>
        <fullName evidence="4">DUF19 domain-containing protein</fullName>
    </recommendedName>
</protein>
<dbReference type="AlphaFoldDB" id="A0A1W0X391"/>
<feature type="chain" id="PRO_5012461402" description="DUF19 domain-containing protein" evidence="1">
    <location>
        <begin position="21"/>
        <end position="225"/>
    </location>
</feature>
<dbReference type="Proteomes" id="UP000192578">
    <property type="component" value="Unassembled WGS sequence"/>
</dbReference>